<dbReference type="GO" id="GO:0005829">
    <property type="term" value="C:cytosol"/>
    <property type="evidence" value="ECO:0007669"/>
    <property type="project" value="TreeGrafter"/>
</dbReference>
<dbReference type="EMBL" id="AFRQ01000031">
    <property type="protein sequence ID" value="EGP47347.1"/>
    <property type="molecule type" value="Genomic_DNA"/>
</dbReference>
<dbReference type="GO" id="GO:0003677">
    <property type="term" value="F:DNA binding"/>
    <property type="evidence" value="ECO:0007669"/>
    <property type="project" value="UniProtKB-KW"/>
</dbReference>
<dbReference type="SUPFAM" id="SSF53850">
    <property type="entry name" value="Periplasmic binding protein-like II"/>
    <property type="match status" value="1"/>
</dbReference>
<evidence type="ECO:0000256" key="4">
    <source>
        <dbReference type="ARBA" id="ARBA00023163"/>
    </source>
</evidence>
<feature type="region of interest" description="Disordered" evidence="5">
    <location>
        <begin position="1"/>
        <end position="31"/>
    </location>
</feature>
<dbReference type="AlphaFoldDB" id="F7SX10"/>
<dbReference type="InterPro" id="IPR036388">
    <property type="entry name" value="WH-like_DNA-bd_sf"/>
</dbReference>
<accession>F7SX10</accession>
<dbReference type="Pfam" id="PF03466">
    <property type="entry name" value="LysR_substrate"/>
    <property type="match status" value="1"/>
</dbReference>
<keyword evidence="4" id="KW-0804">Transcription</keyword>
<dbReference type="Proteomes" id="UP000004853">
    <property type="component" value="Unassembled WGS sequence"/>
</dbReference>
<keyword evidence="3" id="KW-0238">DNA-binding</keyword>
<dbReference type="PATRIC" id="fig|1003200.3.peg.1239"/>
<dbReference type="PRINTS" id="PR00039">
    <property type="entry name" value="HTHLYSR"/>
</dbReference>
<reference evidence="7 8" key="1">
    <citation type="submission" date="2011-06" db="EMBL/GenBank/DDBJ databases">
        <authorList>
            <person name="Bador J."/>
            <person name="Amoureux L."/>
            <person name="Neuwirth C."/>
        </authorList>
    </citation>
    <scope>NUCLEOTIDE SEQUENCE [LARGE SCALE GENOMIC DNA]</scope>
    <source>
        <strain evidence="7 8">AXX-A</strain>
    </source>
</reference>
<comment type="caution">
    <text evidence="7">The sequence shown here is derived from an EMBL/GenBank/DDBJ whole genome shotgun (WGS) entry which is preliminary data.</text>
</comment>
<feature type="domain" description="HTH lysR-type" evidence="6">
    <location>
        <begin position="48"/>
        <end position="105"/>
    </location>
</feature>
<protein>
    <submittedName>
        <fullName evidence="7">LysR family regulatory helix-turn-helix protein 178</fullName>
    </submittedName>
</protein>
<sequence length="357" mass="38362">MTDTRAAMAPDRLAAFPSEQDRRPGRRAGTAARMSNFRITPNALSHKLKLHQLQIFERVLARRSLSRAASEMHLTQPTVTKAIHDLEAFFGATLFERSNRGVTPTELALVLGRRVHAMMAEIRYMADDIDAVLGGASGHVVVGTLIAASAKLLPEAIARLMTEHPGIQVTVREGPSAQLLPALATGDVDIVVGRLPGADMASISGVAVDHHMLYREDLCLVAGARHPLAGAAHVTLAELADHIWILPAPTSPLRASIERSFFDAGVRLPTRHVESLSLLTNIGILMHSDALALMPYDAAAQFLAMGVLTRLPTDAFGAFGDVGYSIRADRPLTPACLRLVDYLKQIAAQRAPGPQDA</sequence>
<dbReference type="InterPro" id="IPR005119">
    <property type="entry name" value="LysR_subst-bd"/>
</dbReference>
<dbReference type="InterPro" id="IPR050950">
    <property type="entry name" value="HTH-type_LysR_regulators"/>
</dbReference>
<dbReference type="Gene3D" id="3.40.190.10">
    <property type="entry name" value="Periplasmic binding protein-like II"/>
    <property type="match status" value="2"/>
</dbReference>
<evidence type="ECO:0000256" key="5">
    <source>
        <dbReference type="SAM" id="MobiDB-lite"/>
    </source>
</evidence>
<dbReference type="PANTHER" id="PTHR30419:SF8">
    <property type="entry name" value="NITROGEN ASSIMILATION TRANSCRIPTIONAL ACTIVATOR-RELATED"/>
    <property type="match status" value="1"/>
</dbReference>
<comment type="similarity">
    <text evidence="1">Belongs to the LysR transcriptional regulatory family.</text>
</comment>
<name>F7SX10_9BURK</name>
<evidence type="ECO:0000256" key="2">
    <source>
        <dbReference type="ARBA" id="ARBA00023015"/>
    </source>
</evidence>
<organism evidence="7 8">
    <name type="scientific">Achromobacter insuavis AXX-A</name>
    <dbReference type="NCBI Taxonomy" id="1003200"/>
    <lineage>
        <taxon>Bacteria</taxon>
        <taxon>Pseudomonadati</taxon>
        <taxon>Pseudomonadota</taxon>
        <taxon>Betaproteobacteria</taxon>
        <taxon>Burkholderiales</taxon>
        <taxon>Alcaligenaceae</taxon>
        <taxon>Achromobacter</taxon>
    </lineage>
</organism>
<dbReference type="GO" id="GO:0003700">
    <property type="term" value="F:DNA-binding transcription factor activity"/>
    <property type="evidence" value="ECO:0007669"/>
    <property type="project" value="InterPro"/>
</dbReference>
<dbReference type="eggNOG" id="COG0583">
    <property type="taxonomic scope" value="Bacteria"/>
</dbReference>
<evidence type="ECO:0000313" key="8">
    <source>
        <dbReference type="Proteomes" id="UP000004853"/>
    </source>
</evidence>
<dbReference type="SUPFAM" id="SSF46785">
    <property type="entry name" value="Winged helix' DNA-binding domain"/>
    <property type="match status" value="1"/>
</dbReference>
<evidence type="ECO:0000259" key="6">
    <source>
        <dbReference type="PROSITE" id="PS50931"/>
    </source>
</evidence>
<dbReference type="Gene3D" id="1.10.10.10">
    <property type="entry name" value="Winged helix-like DNA-binding domain superfamily/Winged helix DNA-binding domain"/>
    <property type="match status" value="1"/>
</dbReference>
<proteinExistence type="inferred from homology"/>
<dbReference type="InterPro" id="IPR000847">
    <property type="entry name" value="LysR_HTH_N"/>
</dbReference>
<evidence type="ECO:0000256" key="3">
    <source>
        <dbReference type="ARBA" id="ARBA00023125"/>
    </source>
</evidence>
<evidence type="ECO:0000313" key="7">
    <source>
        <dbReference type="EMBL" id="EGP47347.1"/>
    </source>
</evidence>
<dbReference type="PROSITE" id="PS50931">
    <property type="entry name" value="HTH_LYSR"/>
    <property type="match status" value="1"/>
</dbReference>
<gene>
    <name evidence="7" type="ORF">AXXA_06328</name>
</gene>
<keyword evidence="2" id="KW-0805">Transcription regulation</keyword>
<evidence type="ECO:0000256" key="1">
    <source>
        <dbReference type="ARBA" id="ARBA00009437"/>
    </source>
</evidence>
<dbReference type="Pfam" id="PF00126">
    <property type="entry name" value="HTH_1"/>
    <property type="match status" value="1"/>
</dbReference>
<dbReference type="PANTHER" id="PTHR30419">
    <property type="entry name" value="HTH-TYPE TRANSCRIPTIONAL REGULATOR YBHD"/>
    <property type="match status" value="1"/>
</dbReference>
<dbReference type="HOGENOM" id="CLU_039613_6_0_4"/>
<dbReference type="InterPro" id="IPR036390">
    <property type="entry name" value="WH_DNA-bd_sf"/>
</dbReference>